<evidence type="ECO:0000313" key="4">
    <source>
        <dbReference type="Proteomes" id="UP000182915"/>
    </source>
</evidence>
<evidence type="ECO:0000313" key="3">
    <source>
        <dbReference type="EMBL" id="SEH85974.1"/>
    </source>
</evidence>
<dbReference type="InterPro" id="IPR038378">
    <property type="entry name" value="MHB_sf"/>
</dbReference>
<dbReference type="NCBIfam" id="TIGR04529">
    <property type="entry name" value="MTB_hemophore"/>
    <property type="match status" value="1"/>
</dbReference>
<dbReference type="Proteomes" id="UP000182915">
    <property type="component" value="Chromosome I"/>
</dbReference>
<proteinExistence type="predicted"/>
<dbReference type="RefSeq" id="WP_235632086.1">
    <property type="nucleotide sequence ID" value="NZ_LT629971.1"/>
</dbReference>
<dbReference type="GO" id="GO:0020037">
    <property type="term" value="F:heme binding"/>
    <property type="evidence" value="ECO:0007669"/>
    <property type="project" value="InterPro"/>
</dbReference>
<gene>
    <name evidence="3" type="ORF">SAMN04489835_4979</name>
</gene>
<sequence length="122" mass="12354">MRTTMRSAVLGAVAVGAWVVVAAPTATAAPCTASGLATTASGVLAEAGGYLEAHPGANDVLTAAATQPADQARNNVRAYFTAHPGEYLDLRRIAGPLSDMRNQCGISVSPVQLATLLETMGS</sequence>
<protein>
    <submittedName>
        <fullName evidence="3">Hemophore-related protein, Rv0203/Rv1174c family</fullName>
    </submittedName>
</protein>
<dbReference type="InterPro" id="IPR032407">
    <property type="entry name" value="MHB"/>
</dbReference>
<evidence type="ECO:0000256" key="1">
    <source>
        <dbReference type="SAM" id="SignalP"/>
    </source>
</evidence>
<dbReference type="Pfam" id="PF16525">
    <property type="entry name" value="MHB"/>
    <property type="match status" value="1"/>
</dbReference>
<reference evidence="4" key="1">
    <citation type="submission" date="2016-10" db="EMBL/GenBank/DDBJ databases">
        <authorList>
            <person name="Varghese N."/>
            <person name="Submissions S."/>
        </authorList>
    </citation>
    <scope>NUCLEOTIDE SEQUENCE [LARGE SCALE GENOMIC DNA]</scope>
    <source>
        <strain evidence="4">DSM 45405</strain>
    </source>
</reference>
<feature type="domain" description="Haemophore haem-binding" evidence="2">
    <location>
        <begin position="30"/>
        <end position="105"/>
    </location>
</feature>
<dbReference type="EMBL" id="LT629971">
    <property type="protein sequence ID" value="SEH85974.1"/>
    <property type="molecule type" value="Genomic_DNA"/>
</dbReference>
<accession>A0A1H6LM71</accession>
<dbReference type="AlphaFoldDB" id="A0A1H6LM71"/>
<feature type="chain" id="PRO_5009298509" evidence="1">
    <location>
        <begin position="29"/>
        <end position="122"/>
    </location>
</feature>
<organism evidence="3 4">
    <name type="scientific">Mycolicibacterium rutilum</name>
    <name type="common">Mycobacterium rutilum</name>
    <dbReference type="NCBI Taxonomy" id="370526"/>
    <lineage>
        <taxon>Bacteria</taxon>
        <taxon>Bacillati</taxon>
        <taxon>Actinomycetota</taxon>
        <taxon>Actinomycetes</taxon>
        <taxon>Mycobacteriales</taxon>
        <taxon>Mycobacteriaceae</taxon>
        <taxon>Mycolicibacterium</taxon>
    </lineage>
</organism>
<dbReference type="STRING" id="370526.SAMN04489835_4979"/>
<keyword evidence="4" id="KW-1185">Reference proteome</keyword>
<evidence type="ECO:0000259" key="2">
    <source>
        <dbReference type="Pfam" id="PF16525"/>
    </source>
</evidence>
<dbReference type="Gene3D" id="1.20.20.20">
    <property type="entry name" value="Haemophore, haem-binding domain"/>
    <property type="match status" value="1"/>
</dbReference>
<name>A0A1H6LM71_MYCRU</name>
<keyword evidence="1" id="KW-0732">Signal</keyword>
<feature type="signal peptide" evidence="1">
    <location>
        <begin position="1"/>
        <end position="28"/>
    </location>
</feature>